<dbReference type="GO" id="GO:0003724">
    <property type="term" value="F:RNA helicase activity"/>
    <property type="evidence" value="ECO:0007669"/>
    <property type="project" value="UniProtKB-EC"/>
</dbReference>
<comment type="subcellular location">
    <subcellularLocation>
        <location evidence="3">Host cell</location>
    </subcellularLocation>
    <subcellularLocation>
        <location evidence="2">Host membrane</location>
        <topology evidence="2">Peripheral membrane protein</topology>
    </subcellularLocation>
    <subcellularLocation>
        <location evidence="1">Virion membrane</location>
    </subcellularLocation>
</comment>
<evidence type="ECO:0000256" key="17">
    <source>
        <dbReference type="ARBA" id="ARBA00022825"/>
    </source>
</evidence>
<comment type="catalytic activity">
    <reaction evidence="28">
        <text>ATP + H2O = ADP + phosphate + H(+)</text>
        <dbReference type="Rhea" id="RHEA:13065"/>
        <dbReference type="ChEBI" id="CHEBI:15377"/>
        <dbReference type="ChEBI" id="CHEBI:15378"/>
        <dbReference type="ChEBI" id="CHEBI:30616"/>
        <dbReference type="ChEBI" id="CHEBI:43474"/>
        <dbReference type="ChEBI" id="CHEBI:456216"/>
        <dbReference type="EC" id="3.6.4.13"/>
    </reaction>
</comment>
<keyword evidence="5" id="KW-1168">Fusion of virus membrane with host membrane</keyword>
<keyword evidence="22 30" id="KW-0472">Membrane</keyword>
<evidence type="ECO:0000256" key="24">
    <source>
        <dbReference type="ARBA" id="ARBA00023180"/>
    </source>
</evidence>
<evidence type="ECO:0000256" key="30">
    <source>
        <dbReference type="SAM" id="Phobius"/>
    </source>
</evidence>
<evidence type="ECO:0000256" key="21">
    <source>
        <dbReference type="ARBA" id="ARBA00022989"/>
    </source>
</evidence>
<dbReference type="GO" id="GO:0033644">
    <property type="term" value="C:host cell membrane"/>
    <property type="evidence" value="ECO:0007669"/>
    <property type="project" value="UniProtKB-SubCell"/>
</dbReference>
<feature type="transmembrane region" description="Helical" evidence="30">
    <location>
        <begin position="43"/>
        <end position="70"/>
    </location>
</feature>
<evidence type="ECO:0000256" key="12">
    <source>
        <dbReference type="ARBA" id="ARBA00022729"/>
    </source>
</evidence>
<evidence type="ECO:0000256" key="7">
    <source>
        <dbReference type="ARBA" id="ARBA00022581"/>
    </source>
</evidence>
<dbReference type="GO" id="GO:0052170">
    <property type="term" value="P:symbiont-mediated suppression of host innate immune response"/>
    <property type="evidence" value="ECO:0007669"/>
    <property type="project" value="UniProtKB-KW"/>
</dbReference>
<evidence type="ECO:0000256" key="8">
    <source>
        <dbReference type="ARBA" id="ARBA00022595"/>
    </source>
</evidence>
<keyword evidence="8" id="KW-1162">Viral penetration into host cytoplasm</keyword>
<evidence type="ECO:0000256" key="18">
    <source>
        <dbReference type="ARBA" id="ARBA00022840"/>
    </source>
</evidence>
<keyword evidence="20" id="KW-1043">Host membrane</keyword>
<keyword evidence="24" id="KW-0325">Glycoprotein</keyword>
<evidence type="ECO:0000256" key="29">
    <source>
        <dbReference type="SAM" id="MobiDB-lite"/>
    </source>
</evidence>
<dbReference type="GO" id="GO:0008236">
    <property type="term" value="F:serine-type peptidase activity"/>
    <property type="evidence" value="ECO:0007669"/>
    <property type="project" value="UniProtKB-KW"/>
</dbReference>
<keyword evidence="19" id="KW-0946">Virion</keyword>
<dbReference type="SMART" id="SM00487">
    <property type="entry name" value="DEXDc"/>
    <property type="match status" value="1"/>
</dbReference>
<keyword evidence="21 30" id="KW-1133">Transmembrane helix</keyword>
<keyword evidence="17" id="KW-0720">Serine protease</keyword>
<dbReference type="GO" id="GO:0055036">
    <property type="term" value="C:virion membrane"/>
    <property type="evidence" value="ECO:0007669"/>
    <property type="project" value="UniProtKB-SubCell"/>
</dbReference>
<dbReference type="PROSITE" id="PS51194">
    <property type="entry name" value="HELICASE_CTER"/>
    <property type="match status" value="1"/>
</dbReference>
<dbReference type="GO" id="GO:0039654">
    <property type="term" value="P:fusion of virus membrane with host endosome membrane"/>
    <property type="evidence" value="ECO:0007669"/>
    <property type="project" value="UniProtKB-KW"/>
</dbReference>
<evidence type="ECO:0000256" key="22">
    <source>
        <dbReference type="ARBA" id="ARBA00023136"/>
    </source>
</evidence>
<evidence type="ECO:0000256" key="13">
    <source>
        <dbReference type="ARBA" id="ARBA00022741"/>
    </source>
</evidence>
<feature type="domain" description="Helicase C-terminal" evidence="32">
    <location>
        <begin position="573"/>
        <end position="733"/>
    </location>
</feature>
<protein>
    <recommendedName>
        <fullName evidence="4">Genome polyprotein</fullName>
    </recommendedName>
</protein>
<keyword evidence="11 30" id="KW-0812">Transmembrane</keyword>
<evidence type="ECO:0000259" key="31">
    <source>
        <dbReference type="PROSITE" id="PS51192"/>
    </source>
</evidence>
<dbReference type="GO" id="GO:0019062">
    <property type="term" value="P:virion attachment to host cell"/>
    <property type="evidence" value="ECO:0007669"/>
    <property type="project" value="UniProtKB-KW"/>
</dbReference>
<keyword evidence="14" id="KW-0378">Hydrolase</keyword>
<accession>A0A8A6RH78</accession>
<keyword evidence="15" id="KW-1161">Viral attachment to host cell</keyword>
<evidence type="ECO:0000256" key="16">
    <source>
        <dbReference type="ARBA" id="ARBA00022806"/>
    </source>
</evidence>
<keyword evidence="26" id="KW-1160">Virus entry into host cell</keyword>
<dbReference type="EMBL" id="MW208803">
    <property type="protein sequence ID" value="QTJ63646.1"/>
    <property type="molecule type" value="Genomic_RNA"/>
</dbReference>
<evidence type="ECO:0000256" key="20">
    <source>
        <dbReference type="ARBA" id="ARBA00022870"/>
    </source>
</evidence>
<keyword evidence="23" id="KW-1015">Disulfide bond</keyword>
<dbReference type="InterPro" id="IPR000126">
    <property type="entry name" value="V8_ser_AS"/>
</dbReference>
<evidence type="ECO:0000256" key="19">
    <source>
        <dbReference type="ARBA" id="ARBA00022844"/>
    </source>
</evidence>
<feature type="domain" description="Helicase ATP-binding" evidence="31">
    <location>
        <begin position="413"/>
        <end position="570"/>
    </location>
</feature>
<organism evidence="33">
    <name type="scientific">Hemipteran jingmen-related virus</name>
    <dbReference type="NCBI Taxonomy" id="2822571"/>
    <lineage>
        <taxon>Viruses</taxon>
        <taxon>Riboviria</taxon>
        <taxon>Orthornavirae</taxon>
        <taxon>Kitrinoviricota</taxon>
        <taxon>Flasuviricetes</taxon>
        <taxon>Amarillovirales</taxon>
        <taxon>Flaviviridae</taxon>
    </lineage>
</organism>
<dbReference type="Pfam" id="PF07652">
    <property type="entry name" value="Flavi_DEAD"/>
    <property type="match status" value="1"/>
</dbReference>
<dbReference type="Gene3D" id="2.40.10.120">
    <property type="match status" value="1"/>
</dbReference>
<feature type="transmembrane region" description="Helical" evidence="30">
    <location>
        <begin position="90"/>
        <end position="108"/>
    </location>
</feature>
<keyword evidence="9" id="KW-1090">Inhibition of host innate immune response by virus</keyword>
<evidence type="ECO:0000256" key="23">
    <source>
        <dbReference type="ARBA" id="ARBA00023157"/>
    </source>
</evidence>
<evidence type="ECO:0000256" key="6">
    <source>
        <dbReference type="ARBA" id="ARBA00022510"/>
    </source>
</evidence>
<keyword evidence="16" id="KW-0347">Helicase</keyword>
<evidence type="ECO:0000256" key="4">
    <source>
        <dbReference type="ARBA" id="ARBA00020107"/>
    </source>
</evidence>
<evidence type="ECO:0000256" key="26">
    <source>
        <dbReference type="ARBA" id="ARBA00023296"/>
    </source>
</evidence>
<evidence type="ECO:0000256" key="25">
    <source>
        <dbReference type="ARBA" id="ARBA00023280"/>
    </source>
</evidence>
<name>A0A8A6RH78_9FLAV</name>
<dbReference type="GO" id="GO:0006508">
    <property type="term" value="P:proteolysis"/>
    <property type="evidence" value="ECO:0007669"/>
    <property type="project" value="UniProtKB-KW"/>
</dbReference>
<keyword evidence="7" id="KW-0945">Host-virus interaction</keyword>
<evidence type="ECO:0000256" key="15">
    <source>
        <dbReference type="ARBA" id="ARBA00022804"/>
    </source>
</evidence>
<dbReference type="InterPro" id="IPR001650">
    <property type="entry name" value="Helicase_C-like"/>
</dbReference>
<dbReference type="SUPFAM" id="SSF52540">
    <property type="entry name" value="P-loop containing nucleoside triphosphate hydrolases"/>
    <property type="match status" value="1"/>
</dbReference>
<reference evidence="33" key="2">
    <citation type="journal article" date="2021" name="Virus Evol.">
        <title>Viromics of extant insect orders unveil the evolution of the flavi-like superfamily.</title>
        <authorList>
            <person name="Sofia P."/>
            <person name="Simon K."/>
            <person name="Florian Z."/>
            <person name="Alexander D."/>
            <person name="Malte P."/>
            <person name="Shanlin L."/>
            <person name="Xin Z."/>
            <person name="Christian D."/>
            <person name="Bernhard M."/>
            <person name="Sandra J."/>
        </authorList>
    </citation>
    <scope>NUCLEOTIDE SEQUENCE</scope>
    <source>
        <strain evidence="33">OKIAV327</strain>
    </source>
</reference>
<keyword evidence="6" id="KW-1170">Fusion of virus membrane with host endosomal membrane</keyword>
<dbReference type="Pfam" id="PF00271">
    <property type="entry name" value="Helicase_C"/>
    <property type="match status" value="1"/>
</dbReference>
<evidence type="ECO:0000259" key="32">
    <source>
        <dbReference type="PROSITE" id="PS51194"/>
    </source>
</evidence>
<evidence type="ECO:0000256" key="9">
    <source>
        <dbReference type="ARBA" id="ARBA00022632"/>
    </source>
</evidence>
<evidence type="ECO:0000256" key="2">
    <source>
        <dbReference type="ARBA" id="ARBA00004242"/>
    </source>
</evidence>
<evidence type="ECO:0000256" key="1">
    <source>
        <dbReference type="ARBA" id="ARBA00004182"/>
    </source>
</evidence>
<feature type="region of interest" description="Disordered" evidence="29">
    <location>
        <begin position="833"/>
        <end position="869"/>
    </location>
</feature>
<keyword evidence="13" id="KW-0547">Nucleotide-binding</keyword>
<keyword evidence="12" id="KW-0732">Signal</keyword>
<evidence type="ECO:0000256" key="28">
    <source>
        <dbReference type="ARBA" id="ARBA00047984"/>
    </source>
</evidence>
<dbReference type="GO" id="GO:0046718">
    <property type="term" value="P:symbiont entry into host cell"/>
    <property type="evidence" value="ECO:0007669"/>
    <property type="project" value="UniProtKB-KW"/>
</dbReference>
<sequence>MKKEEPFEFGMLDPVVRFIPNLCSFSYSKLRPQLMKQLSNNQAVTIIVLLHVLGYYLLGGFSSIIGTILISTMIEPDYKFGKVFWFFNNIIFWTLGPEFVIAWNFIYLKYTTMELPVWLFVLMCKYEANVIKIMDELSTSSIVGFNDMNVFSKFACYIMHGIENLTMYESTARYLREVDLTKLPKPMMERKFLPPAETVEIIEKARKLSTSGYLILLAVFLGFTMGLRTSIITVFFMLYIVSIKDTEEPGEIRTNETRQIMDGVYRLEKSFMGYKFAEAIGYAHAGVLHVPYHHMAASDVKIRGKNYKPTYSSKSEDITTYCGHPSLYRPTETTGTVIVALQNDHGEMLVTTKLSRSGNNITFPSLTEPGQSGSPVFYMIDDTTYFIGLAGVWCKDTDGNATELIVQPSLTRNPAETVENCTELCRHPGFGKTRKEIPRLIRKFLLENKTGKIIISGPTVIICESIYRAILPEFRDVGARIRSVRAVRDMARIQVMAHDTLFMHLVNKTNVVSNVKHIILDESHTDFASTRCMVNWLKQHKTITSTLMSATFPDKSDSSSNYPIEDHKFKVEDLSKLVDIEVQMGNRVLIFVPGKEGKNGWNTIKNKRGIKDKKLLVLNRETYPKVSSNLDDPDIQVIISTNIAECGVNIDVDTVIDLCENFYFKFDNNRIFGVTETIAEENRIQRRGRVGRTKPGKYYFTKEPIGITREASASHFEAWLMSKDLDLNYPQVGNPSEWPHVSTQLISQAVSNQIPITEAILDYDHTGRNRHEYDMKMLMTQIMEGDNVTVSCGIKKCPCEGTYLWWDDRLHDKFLTKMGLQPLRKEREPLFIEDLEPPRPPPAVATTYEPYERSPPPDPPSSKLSPVETENVGVIQKVRESIIHTVIGKPTSRMKQ</sequence>
<dbReference type="InterPro" id="IPR027417">
    <property type="entry name" value="P-loop_NTPase"/>
</dbReference>
<evidence type="ECO:0000256" key="11">
    <source>
        <dbReference type="ARBA" id="ARBA00022692"/>
    </source>
</evidence>
<dbReference type="PANTHER" id="PTHR18934:SF99">
    <property type="entry name" value="ATP-DEPENDENT RNA HELICASE DHX37-RELATED"/>
    <property type="match status" value="1"/>
</dbReference>
<dbReference type="GO" id="GO:0003723">
    <property type="term" value="F:RNA binding"/>
    <property type="evidence" value="ECO:0007669"/>
    <property type="project" value="TreeGrafter"/>
</dbReference>
<dbReference type="PANTHER" id="PTHR18934">
    <property type="entry name" value="ATP-DEPENDENT RNA HELICASE"/>
    <property type="match status" value="1"/>
</dbReference>
<dbReference type="PROSITE" id="PS00673">
    <property type="entry name" value="V8_SER"/>
    <property type="match status" value="1"/>
</dbReference>
<reference evidence="33" key="1">
    <citation type="submission" date="2020-11" db="EMBL/GenBank/DDBJ databases">
        <authorList>
            <person name="Paraskevopoulou S."/>
            <person name="Kaefer S."/>
            <person name="Zirkel F."/>
            <person name="Donath A."/>
            <person name="Petersen M."/>
            <person name="Liu S."/>
            <person name="Zhou X."/>
            <person name="Drosten C."/>
            <person name="Misof B."/>
            <person name="Junglen S."/>
        </authorList>
    </citation>
    <scope>NUCLEOTIDE SEQUENCE</scope>
    <source>
        <strain evidence="33">OKIAV327</strain>
    </source>
</reference>
<evidence type="ECO:0000256" key="10">
    <source>
        <dbReference type="ARBA" id="ARBA00022670"/>
    </source>
</evidence>
<comment type="catalytic activity">
    <reaction evidence="27">
        <text>a ribonucleoside 5'-triphosphate + H2O = a ribonucleoside 5'-diphosphate + phosphate + H(+)</text>
        <dbReference type="Rhea" id="RHEA:23680"/>
        <dbReference type="ChEBI" id="CHEBI:15377"/>
        <dbReference type="ChEBI" id="CHEBI:15378"/>
        <dbReference type="ChEBI" id="CHEBI:43474"/>
        <dbReference type="ChEBI" id="CHEBI:57930"/>
        <dbReference type="ChEBI" id="CHEBI:61557"/>
        <dbReference type="EC" id="3.6.1.15"/>
    </reaction>
</comment>
<evidence type="ECO:0000256" key="27">
    <source>
        <dbReference type="ARBA" id="ARBA00047631"/>
    </source>
</evidence>
<evidence type="ECO:0000313" key="33">
    <source>
        <dbReference type="EMBL" id="QTJ63646.1"/>
    </source>
</evidence>
<keyword evidence="18" id="KW-0067">ATP-binding</keyword>
<dbReference type="SMART" id="SM00490">
    <property type="entry name" value="HELICc"/>
    <property type="match status" value="1"/>
</dbReference>
<evidence type="ECO:0000256" key="3">
    <source>
        <dbReference type="ARBA" id="ARBA00004340"/>
    </source>
</evidence>
<dbReference type="Gene3D" id="3.40.50.300">
    <property type="entry name" value="P-loop containing nucleotide triphosphate hydrolases"/>
    <property type="match status" value="2"/>
</dbReference>
<dbReference type="InterPro" id="IPR011492">
    <property type="entry name" value="Flavi_DEAD"/>
</dbReference>
<dbReference type="GO" id="GO:0043657">
    <property type="term" value="C:host cell"/>
    <property type="evidence" value="ECO:0007669"/>
    <property type="project" value="UniProtKB-SubCell"/>
</dbReference>
<evidence type="ECO:0000256" key="5">
    <source>
        <dbReference type="ARBA" id="ARBA00022506"/>
    </source>
</evidence>
<keyword evidence="25" id="KW-0899">Viral immunoevasion</keyword>
<dbReference type="GO" id="GO:0005524">
    <property type="term" value="F:ATP binding"/>
    <property type="evidence" value="ECO:0007669"/>
    <property type="project" value="UniProtKB-KW"/>
</dbReference>
<proteinExistence type="predicted"/>
<dbReference type="InterPro" id="IPR014001">
    <property type="entry name" value="Helicase_ATP-bd"/>
</dbReference>
<feature type="transmembrane region" description="Helical" evidence="30">
    <location>
        <begin position="213"/>
        <end position="241"/>
    </location>
</feature>
<dbReference type="PROSITE" id="PS51192">
    <property type="entry name" value="HELICASE_ATP_BIND_1"/>
    <property type="match status" value="1"/>
</dbReference>
<evidence type="ECO:0000256" key="14">
    <source>
        <dbReference type="ARBA" id="ARBA00022801"/>
    </source>
</evidence>
<keyword evidence="10" id="KW-0645">Protease</keyword>
<dbReference type="GO" id="GO:0017111">
    <property type="term" value="F:ribonucleoside triphosphate phosphatase activity"/>
    <property type="evidence" value="ECO:0007669"/>
    <property type="project" value="UniProtKB-EC"/>
</dbReference>